<accession>A0A9P9JBY2</accession>
<dbReference type="Proteomes" id="UP000738349">
    <property type="component" value="Unassembled WGS sequence"/>
</dbReference>
<dbReference type="OrthoDB" id="5954308at2759"/>
<reference evidence="7" key="1">
    <citation type="journal article" date="2021" name="Nat. Commun.">
        <title>Genetic determinants of endophytism in the Arabidopsis root mycobiome.</title>
        <authorList>
            <person name="Mesny F."/>
            <person name="Miyauchi S."/>
            <person name="Thiergart T."/>
            <person name="Pickel B."/>
            <person name="Atanasova L."/>
            <person name="Karlsson M."/>
            <person name="Huettel B."/>
            <person name="Barry K.W."/>
            <person name="Haridas S."/>
            <person name="Chen C."/>
            <person name="Bauer D."/>
            <person name="Andreopoulos W."/>
            <person name="Pangilinan J."/>
            <person name="LaButti K."/>
            <person name="Riley R."/>
            <person name="Lipzen A."/>
            <person name="Clum A."/>
            <person name="Drula E."/>
            <person name="Henrissat B."/>
            <person name="Kohler A."/>
            <person name="Grigoriev I.V."/>
            <person name="Martin F.M."/>
            <person name="Hacquard S."/>
        </authorList>
    </citation>
    <scope>NUCLEOTIDE SEQUENCE</scope>
    <source>
        <strain evidence="7">MPI-CAGE-AT-0147</strain>
    </source>
</reference>
<comment type="subcellular location">
    <subcellularLocation>
        <location evidence="1">Membrane</location>
        <topology evidence="1">Multi-pass membrane protein</topology>
    </subcellularLocation>
</comment>
<feature type="transmembrane region" description="Helical" evidence="6">
    <location>
        <begin position="52"/>
        <end position="73"/>
    </location>
</feature>
<evidence type="ECO:0000256" key="2">
    <source>
        <dbReference type="ARBA" id="ARBA00022692"/>
    </source>
</evidence>
<dbReference type="PANTHER" id="PTHR35042">
    <property type="entry name" value="ANTHRONE OXYGENASE ENCC"/>
    <property type="match status" value="1"/>
</dbReference>
<keyword evidence="8" id="KW-1185">Reference proteome</keyword>
<dbReference type="AlphaFoldDB" id="A0A9P9JBY2"/>
<gene>
    <name evidence="7" type="ORF">EDB81DRAFT_790675</name>
</gene>
<feature type="transmembrane region" description="Helical" evidence="6">
    <location>
        <begin position="85"/>
        <end position="107"/>
    </location>
</feature>
<comment type="caution">
    <text evidence="7">The sequence shown here is derived from an EMBL/GenBank/DDBJ whole genome shotgun (WGS) entry which is preliminary data.</text>
</comment>
<evidence type="ECO:0000256" key="3">
    <source>
        <dbReference type="ARBA" id="ARBA00022989"/>
    </source>
</evidence>
<sequence length="162" mass="16544">MLTMPLPTPSLLAVATGVVSSAWSSGVIASMSLAGVPAALVASSPATIWAEIFARGVALMPKVAVTTAGAFLYAAYDTRRRGGNWLGFVAGGVLTVSIVPYTLAFMVGTNDLLHGAARGVSALGEHEVRKLVGRWGVLNLGRSLLPLAGAGVGFLTLIQNVV</sequence>
<keyword evidence="2 6" id="KW-0812">Transmembrane</keyword>
<dbReference type="InterPro" id="IPR013901">
    <property type="entry name" value="Anthrone_oxy"/>
</dbReference>
<dbReference type="EMBL" id="JAGMUV010000006">
    <property type="protein sequence ID" value="KAH7153149.1"/>
    <property type="molecule type" value="Genomic_DNA"/>
</dbReference>
<protein>
    <submittedName>
        <fullName evidence="7">Uncharacterized protein</fullName>
    </submittedName>
</protein>
<evidence type="ECO:0000256" key="5">
    <source>
        <dbReference type="ARBA" id="ARBA00034313"/>
    </source>
</evidence>
<evidence type="ECO:0000256" key="4">
    <source>
        <dbReference type="ARBA" id="ARBA00023136"/>
    </source>
</evidence>
<comment type="similarity">
    <text evidence="5">Belongs to the anthrone oxygenase family.</text>
</comment>
<evidence type="ECO:0000313" key="7">
    <source>
        <dbReference type="EMBL" id="KAH7153149.1"/>
    </source>
</evidence>
<dbReference type="GO" id="GO:0016020">
    <property type="term" value="C:membrane"/>
    <property type="evidence" value="ECO:0007669"/>
    <property type="project" value="UniProtKB-SubCell"/>
</dbReference>
<organism evidence="7 8">
    <name type="scientific">Dactylonectria macrodidyma</name>
    <dbReference type="NCBI Taxonomy" id="307937"/>
    <lineage>
        <taxon>Eukaryota</taxon>
        <taxon>Fungi</taxon>
        <taxon>Dikarya</taxon>
        <taxon>Ascomycota</taxon>
        <taxon>Pezizomycotina</taxon>
        <taxon>Sordariomycetes</taxon>
        <taxon>Hypocreomycetidae</taxon>
        <taxon>Hypocreales</taxon>
        <taxon>Nectriaceae</taxon>
        <taxon>Dactylonectria</taxon>
    </lineage>
</organism>
<dbReference type="Pfam" id="PF08592">
    <property type="entry name" value="Anthrone_oxy"/>
    <property type="match status" value="1"/>
</dbReference>
<proteinExistence type="inferred from homology"/>
<evidence type="ECO:0000256" key="6">
    <source>
        <dbReference type="SAM" id="Phobius"/>
    </source>
</evidence>
<evidence type="ECO:0000313" key="8">
    <source>
        <dbReference type="Proteomes" id="UP000738349"/>
    </source>
</evidence>
<dbReference type="PANTHER" id="PTHR35042:SF1">
    <property type="entry name" value="DUF1772-DOMAIN-CONTAINING PROTEIN"/>
    <property type="match status" value="1"/>
</dbReference>
<name>A0A9P9JBY2_9HYPO</name>
<feature type="transmembrane region" description="Helical" evidence="6">
    <location>
        <begin position="140"/>
        <end position="158"/>
    </location>
</feature>
<keyword evidence="3 6" id="KW-1133">Transmembrane helix</keyword>
<keyword evidence="4 6" id="KW-0472">Membrane</keyword>
<evidence type="ECO:0000256" key="1">
    <source>
        <dbReference type="ARBA" id="ARBA00004141"/>
    </source>
</evidence>